<dbReference type="GO" id="GO:0020037">
    <property type="term" value="F:heme binding"/>
    <property type="evidence" value="ECO:0007669"/>
    <property type="project" value="UniProtKB-UniRule"/>
</dbReference>
<evidence type="ECO:0000313" key="23">
    <source>
        <dbReference type="Proteomes" id="UP001341281"/>
    </source>
</evidence>
<feature type="disulfide bond" evidence="19">
    <location>
        <begin position="74"/>
        <end position="108"/>
    </location>
</feature>
<comment type="similarity">
    <text evidence="20">Belongs to the peroxidase family. Classical plant (class III) peroxidase subfamily.</text>
</comment>
<evidence type="ECO:0000256" key="6">
    <source>
        <dbReference type="ARBA" id="ARBA00022559"/>
    </source>
</evidence>
<dbReference type="InterPro" id="IPR002016">
    <property type="entry name" value="Haem_peroxidase"/>
</dbReference>
<keyword evidence="6 20" id="KW-0575">Peroxidase</keyword>
<evidence type="ECO:0000256" key="7">
    <source>
        <dbReference type="ARBA" id="ARBA00022617"/>
    </source>
</evidence>
<evidence type="ECO:0000256" key="19">
    <source>
        <dbReference type="PIRSR" id="PIRSR600823-5"/>
    </source>
</evidence>
<feature type="disulfide bond" evidence="19">
    <location>
        <begin position="235"/>
        <end position="260"/>
    </location>
</feature>
<dbReference type="Gene3D" id="1.10.420.10">
    <property type="entry name" value="Peroxidase, domain 2"/>
    <property type="match status" value="1"/>
</dbReference>
<keyword evidence="13" id="KW-0325">Glycoprotein</keyword>
<dbReference type="SUPFAM" id="SSF48113">
    <property type="entry name" value="Heme-dependent peroxidases"/>
    <property type="match status" value="1"/>
</dbReference>
<dbReference type="Pfam" id="PF00141">
    <property type="entry name" value="peroxidase"/>
    <property type="match status" value="1"/>
</dbReference>
<feature type="binding site" evidence="17">
    <location>
        <position position="109"/>
    </location>
    <ligand>
        <name>Ca(2+)</name>
        <dbReference type="ChEBI" id="CHEBI:29108"/>
        <label>1</label>
    </ligand>
</feature>
<comment type="cofactor">
    <cofactor evidence="17 20">
        <name>Ca(2+)</name>
        <dbReference type="ChEBI" id="CHEBI:29108"/>
    </cofactor>
    <text evidence="17 20">Binds 2 calcium ions per subunit.</text>
</comment>
<evidence type="ECO:0000256" key="18">
    <source>
        <dbReference type="PIRSR" id="PIRSR600823-4"/>
    </source>
</evidence>
<keyword evidence="10 20" id="KW-0560">Oxidoreductase</keyword>
<keyword evidence="9 17" id="KW-0106">Calcium</keyword>
<feature type="binding site" evidence="17">
    <location>
        <position position="73"/>
    </location>
    <ligand>
        <name>Ca(2+)</name>
        <dbReference type="ChEBI" id="CHEBI:29108"/>
        <label>1</label>
    </ligand>
</feature>
<evidence type="ECO:0000256" key="9">
    <source>
        <dbReference type="ARBA" id="ARBA00022837"/>
    </source>
</evidence>
<name>A0AAQ3T465_PASNO</name>
<dbReference type="PRINTS" id="PR00458">
    <property type="entry name" value="PEROXIDASE"/>
</dbReference>
<dbReference type="InterPro" id="IPR019793">
    <property type="entry name" value="Peroxidases_heam-ligand_BS"/>
</dbReference>
<dbReference type="InterPro" id="IPR019794">
    <property type="entry name" value="Peroxidases_AS"/>
</dbReference>
<comment type="similarity">
    <text evidence="3">Belongs to the peroxidase family. Ascorbate peroxidase subfamily.</text>
</comment>
<evidence type="ECO:0000256" key="3">
    <source>
        <dbReference type="ARBA" id="ARBA00006873"/>
    </source>
</evidence>
<evidence type="ECO:0000256" key="11">
    <source>
        <dbReference type="ARBA" id="ARBA00023004"/>
    </source>
</evidence>
<feature type="binding site" evidence="17">
    <location>
        <position position="229"/>
    </location>
    <ligand>
        <name>Ca(2+)</name>
        <dbReference type="ChEBI" id="CHEBI:29108"/>
        <label>2</label>
    </ligand>
</feature>
<dbReference type="PROSITE" id="PS50873">
    <property type="entry name" value="PEROXIDASE_4"/>
    <property type="match status" value="1"/>
</dbReference>
<feature type="binding site" evidence="16">
    <location>
        <position position="198"/>
    </location>
    <ligand>
        <name>substrate</name>
    </ligand>
</feature>
<dbReference type="Gene3D" id="1.10.520.10">
    <property type="match status" value="1"/>
</dbReference>
<dbReference type="InterPro" id="IPR000823">
    <property type="entry name" value="Peroxidase_pln"/>
</dbReference>
<feature type="disulfide bond" evidence="19">
    <location>
        <begin position="156"/>
        <end position="349"/>
    </location>
</feature>
<feature type="signal peptide" evidence="20">
    <location>
        <begin position="1"/>
        <end position="30"/>
    </location>
</feature>
<dbReference type="Proteomes" id="UP001341281">
    <property type="component" value="Chromosome 03"/>
</dbReference>
<evidence type="ECO:0000256" key="2">
    <source>
        <dbReference type="ARBA" id="ARBA00004613"/>
    </source>
</evidence>
<feature type="binding site" description="axial binding residue" evidence="17">
    <location>
        <position position="228"/>
    </location>
    <ligand>
        <name>heme b</name>
        <dbReference type="ChEBI" id="CHEBI:60344"/>
    </ligand>
    <ligandPart>
        <name>Fe</name>
        <dbReference type="ChEBI" id="CHEBI:18248"/>
    </ligandPart>
</feature>
<dbReference type="InterPro" id="IPR010255">
    <property type="entry name" value="Haem_peroxidase_sf"/>
</dbReference>
<proteinExistence type="inferred from homology"/>
<evidence type="ECO:0000256" key="4">
    <source>
        <dbReference type="ARBA" id="ARBA00012313"/>
    </source>
</evidence>
<dbReference type="PANTHER" id="PTHR31388">
    <property type="entry name" value="PEROXIDASE 72-RELATED"/>
    <property type="match status" value="1"/>
</dbReference>
<comment type="catalytic activity">
    <reaction evidence="1 20">
        <text>2 a phenolic donor + H2O2 = 2 a phenolic radical donor + 2 H2O</text>
        <dbReference type="Rhea" id="RHEA:56136"/>
        <dbReference type="ChEBI" id="CHEBI:15377"/>
        <dbReference type="ChEBI" id="CHEBI:16240"/>
        <dbReference type="ChEBI" id="CHEBI:139520"/>
        <dbReference type="ChEBI" id="CHEBI:139521"/>
        <dbReference type="EC" id="1.11.1.7"/>
    </reaction>
</comment>
<evidence type="ECO:0000256" key="1">
    <source>
        <dbReference type="ARBA" id="ARBA00000189"/>
    </source>
</evidence>
<keyword evidence="8 17" id="KW-0479">Metal-binding</keyword>
<dbReference type="FunFam" id="1.10.420.10:FF:000006">
    <property type="entry name" value="Peroxidase"/>
    <property type="match status" value="1"/>
</dbReference>
<keyword evidence="12 19" id="KW-1015">Disulfide bond</keyword>
<dbReference type="InterPro" id="IPR033905">
    <property type="entry name" value="Secretory_peroxidase"/>
</dbReference>
<dbReference type="GO" id="GO:0042744">
    <property type="term" value="P:hydrogen peroxide catabolic process"/>
    <property type="evidence" value="ECO:0007669"/>
    <property type="project" value="UniProtKB-KW"/>
</dbReference>
<comment type="cofactor">
    <cofactor evidence="17 20">
        <name>heme b</name>
        <dbReference type="ChEBI" id="CHEBI:60344"/>
    </cofactor>
    <text evidence="17 20">Binds 1 heme b (iron(II)-protoporphyrin IX) group per subunit.</text>
</comment>
<evidence type="ECO:0000256" key="16">
    <source>
        <dbReference type="PIRSR" id="PIRSR600823-2"/>
    </source>
</evidence>
<comment type="subcellular location">
    <subcellularLocation>
        <location evidence="2 20">Secreted</location>
    </subcellularLocation>
</comment>
<evidence type="ECO:0000256" key="10">
    <source>
        <dbReference type="ARBA" id="ARBA00023002"/>
    </source>
</evidence>
<feature type="binding site" evidence="17">
    <location>
        <position position="111"/>
    </location>
    <ligand>
        <name>Ca(2+)</name>
        <dbReference type="ChEBI" id="CHEBI:29108"/>
        <label>1</label>
    </ligand>
</feature>
<dbReference type="AlphaFoldDB" id="A0AAQ3T465"/>
<feature type="chain" id="PRO_5042672912" description="Peroxidase" evidence="20">
    <location>
        <begin position="31"/>
        <end position="353"/>
    </location>
</feature>
<dbReference type="EC" id="1.11.1.7" evidence="4 20"/>
<dbReference type="PROSITE" id="PS00435">
    <property type="entry name" value="PEROXIDASE_1"/>
    <property type="match status" value="1"/>
</dbReference>
<dbReference type="PANTHER" id="PTHR31388:SF114">
    <property type="entry name" value="PEROXIDASE"/>
    <property type="match status" value="1"/>
</dbReference>
<dbReference type="GO" id="GO:0006979">
    <property type="term" value="P:response to oxidative stress"/>
    <property type="evidence" value="ECO:0007669"/>
    <property type="project" value="UniProtKB-UniRule"/>
</dbReference>
<organism evidence="22 23">
    <name type="scientific">Paspalum notatum var. saurae</name>
    <dbReference type="NCBI Taxonomy" id="547442"/>
    <lineage>
        <taxon>Eukaryota</taxon>
        <taxon>Viridiplantae</taxon>
        <taxon>Streptophyta</taxon>
        <taxon>Embryophyta</taxon>
        <taxon>Tracheophyta</taxon>
        <taxon>Spermatophyta</taxon>
        <taxon>Magnoliopsida</taxon>
        <taxon>Liliopsida</taxon>
        <taxon>Poales</taxon>
        <taxon>Poaceae</taxon>
        <taxon>PACMAD clade</taxon>
        <taxon>Panicoideae</taxon>
        <taxon>Andropogonodae</taxon>
        <taxon>Paspaleae</taxon>
        <taxon>Paspalinae</taxon>
        <taxon>Paspalum</taxon>
    </lineage>
</organism>
<evidence type="ECO:0000256" key="20">
    <source>
        <dbReference type="RuleBase" id="RU362060"/>
    </source>
</evidence>
<dbReference type="GO" id="GO:0140825">
    <property type="term" value="F:lactoperoxidase activity"/>
    <property type="evidence" value="ECO:0007669"/>
    <property type="project" value="UniProtKB-EC"/>
</dbReference>
<sequence>MATARSSHRFRHSMLSLILALATMVATARAQLSPTFYASSCPAALATIKTAVSAAVVLDRRTGGSLLRLHFHDCFVQASPRFPQCHCQSIEVISVSTPRDELCVRQGCDASVLLDDTGNFTGEKSAGPNAGSLRGFGVIDAIKVLLEALCPRTVSCADILAVAARDSVVALGGPSWTVQLGRKDSTTASLSTANTDLPSPASSLSTLLAAFARKGLSSTDMVALSGAHTVGQAQCQNYRARIYNDTNINAAFAAPLRAGCPASGGGGALAPLDASTPNAFDNAYYGDLVAQRGLLHSDQELFNGGSTDGLVRSYAASPARFSSDFAAAMVRMGGIGVLTGSSGQVRRNCRRVN</sequence>
<keyword evidence="14 20" id="KW-0376">Hydrogen peroxide</keyword>
<dbReference type="EMBL" id="CP144747">
    <property type="protein sequence ID" value="WVZ66524.1"/>
    <property type="molecule type" value="Genomic_DNA"/>
</dbReference>
<feature type="active site" description="Proton acceptor" evidence="15">
    <location>
        <position position="72"/>
    </location>
</feature>
<feature type="binding site" evidence="17">
    <location>
        <position position="123"/>
    </location>
    <ligand>
        <name>Ca(2+)</name>
        <dbReference type="ChEBI" id="CHEBI:29108"/>
        <label>1</label>
    </ligand>
</feature>
<keyword evidence="7 20" id="KW-0349">Heme</keyword>
<keyword evidence="5 20" id="KW-0964">Secreted</keyword>
<dbReference type="GO" id="GO:0005576">
    <property type="term" value="C:extracellular region"/>
    <property type="evidence" value="ECO:0007669"/>
    <property type="project" value="UniProtKB-SubCell"/>
</dbReference>
<feature type="disulfide bond" evidence="19">
    <location>
        <begin position="41"/>
        <end position="150"/>
    </location>
</feature>
<dbReference type="PROSITE" id="PS00436">
    <property type="entry name" value="PEROXIDASE_2"/>
    <property type="match status" value="1"/>
</dbReference>
<feature type="binding site" evidence="17">
    <location>
        <position position="107"/>
    </location>
    <ligand>
        <name>Ca(2+)</name>
        <dbReference type="ChEBI" id="CHEBI:29108"/>
        <label>1</label>
    </ligand>
</feature>
<feature type="site" description="Transition state stabilizer" evidence="18">
    <location>
        <position position="68"/>
    </location>
</feature>
<keyword evidence="11 17" id="KW-0408">Iron</keyword>
<dbReference type="PRINTS" id="PR00461">
    <property type="entry name" value="PLPEROXIDASE"/>
</dbReference>
<feature type="binding site" evidence="17">
    <location>
        <position position="281"/>
    </location>
    <ligand>
        <name>Ca(2+)</name>
        <dbReference type="ChEBI" id="CHEBI:29108"/>
        <label>2</label>
    </ligand>
</feature>
<keyword evidence="20" id="KW-0732">Signal</keyword>
<feature type="binding site" evidence="17">
    <location>
        <position position="276"/>
    </location>
    <ligand>
        <name>Ca(2+)</name>
        <dbReference type="ChEBI" id="CHEBI:29108"/>
        <label>2</label>
    </ligand>
</feature>
<keyword evidence="23" id="KW-1185">Reference proteome</keyword>
<dbReference type="CDD" id="cd00693">
    <property type="entry name" value="secretory_peroxidase"/>
    <property type="match status" value="1"/>
</dbReference>
<evidence type="ECO:0000256" key="15">
    <source>
        <dbReference type="PIRSR" id="PIRSR600823-1"/>
    </source>
</evidence>
<reference evidence="22 23" key="1">
    <citation type="submission" date="2024-02" db="EMBL/GenBank/DDBJ databases">
        <title>High-quality chromosome-scale genome assembly of Pensacola bahiagrass (Paspalum notatum Flugge var. saurae).</title>
        <authorList>
            <person name="Vega J.M."/>
            <person name="Podio M."/>
            <person name="Orjuela J."/>
            <person name="Siena L.A."/>
            <person name="Pessino S.C."/>
            <person name="Combes M.C."/>
            <person name="Mariac C."/>
            <person name="Albertini E."/>
            <person name="Pupilli F."/>
            <person name="Ortiz J.P.A."/>
            <person name="Leblanc O."/>
        </authorList>
    </citation>
    <scope>NUCLEOTIDE SEQUENCE [LARGE SCALE GENOMIC DNA]</scope>
    <source>
        <strain evidence="22">R1</strain>
        <tissue evidence="22">Leaf</tissue>
    </source>
</reference>
<evidence type="ECO:0000313" key="22">
    <source>
        <dbReference type="EMBL" id="WVZ66524.1"/>
    </source>
</evidence>
<feature type="binding site" evidence="17">
    <location>
        <position position="76"/>
    </location>
    <ligand>
        <name>Ca(2+)</name>
        <dbReference type="ChEBI" id="CHEBI:29108"/>
        <label>1</label>
    </ligand>
</feature>
<comment type="function">
    <text evidence="20">Removal of H(2)O(2), oxidation of toxic reductants, biosynthesis and degradation of lignin, suberization, auxin catabolism, response to environmental stresses such as wounding, pathogen attack and oxidative stress.</text>
</comment>
<evidence type="ECO:0000259" key="21">
    <source>
        <dbReference type="PROSITE" id="PS50873"/>
    </source>
</evidence>
<gene>
    <name evidence="22" type="ORF">U9M48_015730</name>
</gene>
<feature type="binding site" evidence="17">
    <location>
        <position position="273"/>
    </location>
    <ligand>
        <name>Ca(2+)</name>
        <dbReference type="ChEBI" id="CHEBI:29108"/>
        <label>2</label>
    </ligand>
</feature>
<protein>
    <recommendedName>
        <fullName evidence="4 20">Peroxidase</fullName>
        <ecNumber evidence="4 20">1.11.1.7</ecNumber>
    </recommendedName>
</protein>
<evidence type="ECO:0000256" key="14">
    <source>
        <dbReference type="ARBA" id="ARBA00023324"/>
    </source>
</evidence>
<evidence type="ECO:0000256" key="12">
    <source>
        <dbReference type="ARBA" id="ARBA00023157"/>
    </source>
</evidence>
<evidence type="ECO:0000256" key="5">
    <source>
        <dbReference type="ARBA" id="ARBA00022525"/>
    </source>
</evidence>
<evidence type="ECO:0000256" key="8">
    <source>
        <dbReference type="ARBA" id="ARBA00022723"/>
    </source>
</evidence>
<evidence type="ECO:0000256" key="13">
    <source>
        <dbReference type="ARBA" id="ARBA00023180"/>
    </source>
</evidence>
<feature type="domain" description="Plant heme peroxidase family profile" evidence="21">
    <location>
        <begin position="31"/>
        <end position="353"/>
    </location>
</feature>
<evidence type="ECO:0000256" key="17">
    <source>
        <dbReference type="PIRSR" id="PIRSR600823-3"/>
    </source>
</evidence>
<accession>A0AAQ3T465</accession>
<dbReference type="GO" id="GO:0046872">
    <property type="term" value="F:metal ion binding"/>
    <property type="evidence" value="ECO:0007669"/>
    <property type="project" value="UniProtKB-UniRule"/>
</dbReference>